<feature type="domain" description="Gryzun putative trafficking through Golgi" evidence="2">
    <location>
        <begin position="20"/>
        <end position="107"/>
    </location>
</feature>
<feature type="region of interest" description="Disordered" evidence="1">
    <location>
        <begin position="129"/>
        <end position="148"/>
    </location>
</feature>
<sequence>MYSLPVSFSQSFIPLHHIEVNAEPIKIAAAIPSNVYLGEVFTLTYYITNLTLNIEELSITMNSQNSFSFSGYKQTTFDLLPLSTHILHYNLYPLTVGHLKLPELNIQCKTQSINPKICSTKLMITQQPHPQSSLSRSNTYDDNAPSSTSPTFSIYSIDKNQSQSLFVFVKPKIL</sequence>
<protein>
    <submittedName>
        <fullName evidence="3">DUF1683-domain-containing protein</fullName>
    </submittedName>
</protein>
<accession>A0A1Y2F9F7</accession>
<dbReference type="Pfam" id="PF07919">
    <property type="entry name" value="Gryzun"/>
    <property type="match status" value="1"/>
</dbReference>
<dbReference type="STRING" id="1754190.A0A1Y2F9F7"/>
<name>A0A1Y2F9F7_9FUNG</name>
<evidence type="ECO:0000259" key="2">
    <source>
        <dbReference type="Pfam" id="PF07919"/>
    </source>
</evidence>
<dbReference type="OrthoDB" id="6278596at2759"/>
<reference evidence="3 4" key="1">
    <citation type="submission" date="2016-08" db="EMBL/GenBank/DDBJ databases">
        <title>A Parts List for Fungal Cellulosomes Revealed by Comparative Genomics.</title>
        <authorList>
            <consortium name="DOE Joint Genome Institute"/>
            <person name="Haitjema C.H."/>
            <person name="Gilmore S.P."/>
            <person name="Henske J.K."/>
            <person name="Solomon K.V."/>
            <person name="De Groot R."/>
            <person name="Kuo A."/>
            <person name="Mondo S.J."/>
            <person name="Salamov A.A."/>
            <person name="Labutti K."/>
            <person name="Zhao Z."/>
            <person name="Chiniquy J."/>
            <person name="Barry K."/>
            <person name="Brewer H.M."/>
            <person name="Purvine S.O."/>
            <person name="Wright A.T."/>
            <person name="Boxma B."/>
            <person name="Van Alen T."/>
            <person name="Hackstein J.H."/>
            <person name="Baker S.E."/>
            <person name="Grigoriev I.V."/>
            <person name="O'Malley M.A."/>
        </authorList>
    </citation>
    <scope>NUCLEOTIDE SEQUENCE [LARGE SCALE GENOMIC DNA]</scope>
    <source>
        <strain evidence="3 4">G1</strain>
    </source>
</reference>
<evidence type="ECO:0000313" key="4">
    <source>
        <dbReference type="Proteomes" id="UP000193920"/>
    </source>
</evidence>
<dbReference type="AlphaFoldDB" id="A0A1Y2F9F7"/>
<dbReference type="InterPro" id="IPR012880">
    <property type="entry name" value="Gryzun"/>
</dbReference>
<dbReference type="PANTHER" id="PTHR14374">
    <property type="entry name" value="FOIE GRAS"/>
    <property type="match status" value="1"/>
</dbReference>
<organism evidence="3 4">
    <name type="scientific">Neocallimastix californiae</name>
    <dbReference type="NCBI Taxonomy" id="1754190"/>
    <lineage>
        <taxon>Eukaryota</taxon>
        <taxon>Fungi</taxon>
        <taxon>Fungi incertae sedis</taxon>
        <taxon>Chytridiomycota</taxon>
        <taxon>Chytridiomycota incertae sedis</taxon>
        <taxon>Neocallimastigomycetes</taxon>
        <taxon>Neocallimastigales</taxon>
        <taxon>Neocallimastigaceae</taxon>
        <taxon>Neocallimastix</taxon>
    </lineage>
</organism>
<comment type="caution">
    <text evidence="3">The sequence shown here is derived from an EMBL/GenBank/DDBJ whole genome shotgun (WGS) entry which is preliminary data.</text>
</comment>
<dbReference type="PANTHER" id="PTHR14374:SF0">
    <property type="entry name" value="TRAFFICKING PROTEIN PARTICLE COMPLEX SUBUNIT 11"/>
    <property type="match status" value="1"/>
</dbReference>
<keyword evidence="4" id="KW-1185">Reference proteome</keyword>
<proteinExistence type="predicted"/>
<evidence type="ECO:0000313" key="3">
    <source>
        <dbReference type="EMBL" id="ORY80074.1"/>
    </source>
</evidence>
<dbReference type="EMBL" id="MCOG01000013">
    <property type="protein sequence ID" value="ORY80074.1"/>
    <property type="molecule type" value="Genomic_DNA"/>
</dbReference>
<evidence type="ECO:0000256" key="1">
    <source>
        <dbReference type="SAM" id="MobiDB-lite"/>
    </source>
</evidence>
<dbReference type="Proteomes" id="UP000193920">
    <property type="component" value="Unassembled WGS sequence"/>
</dbReference>
<gene>
    <name evidence="3" type="ORF">LY90DRAFT_38615</name>
</gene>